<protein>
    <submittedName>
        <fullName evidence="2">Uncharacterized protein conserved in bacteria</fullName>
    </submittedName>
</protein>
<keyword evidence="1" id="KW-0472">Membrane</keyword>
<name>B8CY09_HALOH</name>
<dbReference type="HOGENOM" id="CLU_130936_0_0_9"/>
<feature type="transmembrane region" description="Helical" evidence="1">
    <location>
        <begin position="12"/>
        <end position="35"/>
    </location>
</feature>
<dbReference type="Proteomes" id="UP000000719">
    <property type="component" value="Chromosome"/>
</dbReference>
<reference evidence="2 3" key="1">
    <citation type="journal article" date="2009" name="PLoS ONE">
        <title>Genome analysis of the anaerobic thermohalophilic bacterium Halothermothrix orenii.</title>
        <authorList>
            <person name="Mavromatis K."/>
            <person name="Ivanova N."/>
            <person name="Anderson I."/>
            <person name="Lykidis A."/>
            <person name="Hooper S.D."/>
            <person name="Sun H."/>
            <person name="Kunin V."/>
            <person name="Lapidus A."/>
            <person name="Hugenholtz P."/>
            <person name="Patel B."/>
            <person name="Kyrpides N.C."/>
        </authorList>
    </citation>
    <scope>NUCLEOTIDE SEQUENCE [LARGE SCALE GENOMIC DNA]</scope>
    <source>
        <strain evidence="3">H 168 / OCM 544 / DSM 9562</strain>
    </source>
</reference>
<dbReference type="OrthoDB" id="47603at2"/>
<organism evidence="2 3">
    <name type="scientific">Halothermothrix orenii (strain H 168 / OCM 544 / DSM 9562)</name>
    <dbReference type="NCBI Taxonomy" id="373903"/>
    <lineage>
        <taxon>Bacteria</taxon>
        <taxon>Bacillati</taxon>
        <taxon>Bacillota</taxon>
        <taxon>Clostridia</taxon>
        <taxon>Halanaerobiales</taxon>
        <taxon>Halothermotrichaceae</taxon>
        <taxon>Halothermothrix</taxon>
    </lineage>
</organism>
<evidence type="ECO:0000256" key="1">
    <source>
        <dbReference type="SAM" id="Phobius"/>
    </source>
</evidence>
<dbReference type="EMBL" id="CP001098">
    <property type="protein sequence ID" value="ACL70178.1"/>
    <property type="molecule type" value="Genomic_DNA"/>
</dbReference>
<dbReference type="KEGG" id="hor:Hore_14290"/>
<keyword evidence="3" id="KW-1185">Reference proteome</keyword>
<evidence type="ECO:0000313" key="3">
    <source>
        <dbReference type="Proteomes" id="UP000000719"/>
    </source>
</evidence>
<dbReference type="CDD" id="cd09846">
    <property type="entry name" value="DUF1312"/>
    <property type="match status" value="1"/>
</dbReference>
<dbReference type="AlphaFoldDB" id="B8CY09"/>
<proteinExistence type="predicted"/>
<keyword evidence="1" id="KW-0812">Transmembrane</keyword>
<dbReference type="Pfam" id="PF07009">
    <property type="entry name" value="NusG_II"/>
    <property type="match status" value="1"/>
</dbReference>
<dbReference type="RefSeq" id="WP_012636361.1">
    <property type="nucleotide sequence ID" value="NC_011899.1"/>
</dbReference>
<keyword evidence="1" id="KW-1133">Transmembrane helix</keyword>
<dbReference type="Gene3D" id="2.60.320.10">
    <property type="entry name" value="N-utilization substance G protein NusG, insert domain"/>
    <property type="match status" value="1"/>
</dbReference>
<accession>B8CY09</accession>
<dbReference type="STRING" id="373903.Hore_14290"/>
<dbReference type="InterPro" id="IPR038690">
    <property type="entry name" value="NusG_2_sf"/>
</dbReference>
<sequence>MKRLLEYMTIYDKILIVSVTVISIFFIIFPLTGFLSGGNDGGNQVIVIMREGKLIHKIPVEDTYGDKPLLIKVKGPIGTHIIEAHNGNVRVKEAPERDPEKICEKTGWIKGPGPVIVCVPNKISIWIESKETEIDGVSW</sequence>
<gene>
    <name evidence="2" type="ordered locus">Hore_14290</name>
</gene>
<evidence type="ECO:0000313" key="2">
    <source>
        <dbReference type="EMBL" id="ACL70178.1"/>
    </source>
</evidence>
<dbReference type="eggNOG" id="COG5341">
    <property type="taxonomic scope" value="Bacteria"/>
</dbReference>